<dbReference type="AlphaFoldDB" id="A0ABD3YD70"/>
<sequence length="117" mass="13729">MPKNDGAFLSQYLHEQIHWFEDSRKTEVQNVINDLKIKYPDAPKKGPEGARSELSTYLHLAVCLLEYDALTEILGEEEAHKIISTNSKYFYKWIYQKTLTEPDSIRDILVKHNLYIK</sequence>
<reference evidence="1 2" key="1">
    <citation type="submission" date="2014-04" db="EMBL/GenBank/DDBJ databases">
        <title>Pseudoalteromonas galatheae sp. nov., isolated from a deep-sea polychaete near Canal Concepcion, Chile.</title>
        <authorList>
            <person name="Machado H.R."/>
            <person name="Gram L."/>
            <person name="Vynne N.G."/>
        </authorList>
    </citation>
    <scope>NUCLEOTIDE SEQUENCE [LARGE SCALE GENOMIC DNA]</scope>
    <source>
        <strain evidence="1 2">KMM216</strain>
    </source>
</reference>
<protein>
    <submittedName>
        <fullName evidence="1">Uncharacterized protein</fullName>
    </submittedName>
</protein>
<evidence type="ECO:0000313" key="1">
    <source>
        <dbReference type="EMBL" id="KDC52869.1"/>
    </source>
</evidence>
<dbReference type="Proteomes" id="UP000027154">
    <property type="component" value="Unassembled WGS sequence"/>
</dbReference>
<dbReference type="RefSeq" id="WP_033028536.1">
    <property type="nucleotide sequence ID" value="NZ_JJNZ01000008.1"/>
</dbReference>
<evidence type="ECO:0000313" key="2">
    <source>
        <dbReference type="Proteomes" id="UP000027154"/>
    </source>
</evidence>
<dbReference type="EMBL" id="JJNZ01000008">
    <property type="protein sequence ID" value="KDC52869.1"/>
    <property type="molecule type" value="Genomic_DNA"/>
</dbReference>
<proteinExistence type="predicted"/>
<accession>A0ABD3YD70</accession>
<comment type="caution">
    <text evidence="1">The sequence shown here is derived from an EMBL/GenBank/DDBJ whole genome shotgun (WGS) entry which is preliminary data.</text>
</comment>
<gene>
    <name evidence="1" type="ORF">DC53_02785</name>
</gene>
<organism evidence="1 2">
    <name type="scientific">Pseudoalteromonas fuliginea</name>
    <dbReference type="NCBI Taxonomy" id="1872678"/>
    <lineage>
        <taxon>Bacteria</taxon>
        <taxon>Pseudomonadati</taxon>
        <taxon>Pseudomonadota</taxon>
        <taxon>Gammaproteobacteria</taxon>
        <taxon>Alteromonadales</taxon>
        <taxon>Pseudoalteromonadaceae</taxon>
        <taxon>Pseudoalteromonas</taxon>
    </lineage>
</organism>
<name>A0ABD3YD70_9GAMM</name>